<evidence type="ECO:0000256" key="1">
    <source>
        <dbReference type="SAM" id="MobiDB-lite"/>
    </source>
</evidence>
<dbReference type="Proteomes" id="UP000799118">
    <property type="component" value="Unassembled WGS sequence"/>
</dbReference>
<dbReference type="EMBL" id="ML769466">
    <property type="protein sequence ID" value="KAE9399668.1"/>
    <property type="molecule type" value="Genomic_DNA"/>
</dbReference>
<gene>
    <name evidence="2" type="ORF">BT96DRAFT_939218</name>
</gene>
<reference evidence="2" key="1">
    <citation type="journal article" date="2019" name="Environ. Microbiol.">
        <title>Fungal ecological strategies reflected in gene transcription - a case study of two litter decomposers.</title>
        <authorList>
            <person name="Barbi F."/>
            <person name="Kohler A."/>
            <person name="Barry K."/>
            <person name="Baskaran P."/>
            <person name="Daum C."/>
            <person name="Fauchery L."/>
            <person name="Ihrmark K."/>
            <person name="Kuo A."/>
            <person name="LaButti K."/>
            <person name="Lipzen A."/>
            <person name="Morin E."/>
            <person name="Grigoriev I.V."/>
            <person name="Henrissat B."/>
            <person name="Lindahl B."/>
            <person name="Martin F."/>
        </authorList>
    </citation>
    <scope>NUCLEOTIDE SEQUENCE</scope>
    <source>
        <strain evidence="2">JB14</strain>
    </source>
</reference>
<keyword evidence="3" id="KW-1185">Reference proteome</keyword>
<dbReference type="AlphaFoldDB" id="A0A6A4HQN7"/>
<feature type="region of interest" description="Disordered" evidence="1">
    <location>
        <begin position="23"/>
        <end position="114"/>
    </location>
</feature>
<evidence type="ECO:0000313" key="3">
    <source>
        <dbReference type="Proteomes" id="UP000799118"/>
    </source>
</evidence>
<sequence>MKLNFKLKLEYLVKHGAIHNVQRRTFQHTTSGRGTKGHQTTEDKAGNSNEAGPSGMKATVRGKKQSYPGLAENTKDDGTGVVPSRKCGQPRKKDVDAGGTEDANVKQPPKKKRT</sequence>
<name>A0A6A4HQN7_9AGAR</name>
<protein>
    <submittedName>
        <fullName evidence="2">Uncharacterized protein</fullName>
    </submittedName>
</protein>
<evidence type="ECO:0000313" key="2">
    <source>
        <dbReference type="EMBL" id="KAE9399668.1"/>
    </source>
</evidence>
<accession>A0A6A4HQN7</accession>
<proteinExistence type="predicted"/>
<organism evidence="2 3">
    <name type="scientific">Gymnopus androsaceus JB14</name>
    <dbReference type="NCBI Taxonomy" id="1447944"/>
    <lineage>
        <taxon>Eukaryota</taxon>
        <taxon>Fungi</taxon>
        <taxon>Dikarya</taxon>
        <taxon>Basidiomycota</taxon>
        <taxon>Agaricomycotina</taxon>
        <taxon>Agaricomycetes</taxon>
        <taxon>Agaricomycetidae</taxon>
        <taxon>Agaricales</taxon>
        <taxon>Marasmiineae</taxon>
        <taxon>Omphalotaceae</taxon>
        <taxon>Gymnopus</taxon>
    </lineage>
</organism>